<protein>
    <submittedName>
        <fullName evidence="2">Uncharacterized protein</fullName>
    </submittedName>
</protein>
<accession>A0A1T4VVB8</accession>
<evidence type="ECO:0000256" key="1">
    <source>
        <dbReference type="SAM" id="Phobius"/>
    </source>
</evidence>
<organism evidence="2 3">
    <name type="scientific">Eubacterium uniforme</name>
    <dbReference type="NCBI Taxonomy" id="39495"/>
    <lineage>
        <taxon>Bacteria</taxon>
        <taxon>Bacillati</taxon>
        <taxon>Bacillota</taxon>
        <taxon>Clostridia</taxon>
        <taxon>Eubacteriales</taxon>
        <taxon>Eubacteriaceae</taxon>
        <taxon>Eubacterium</taxon>
    </lineage>
</organism>
<dbReference type="RefSeq" id="WP_078766524.1">
    <property type="nucleotide sequence ID" value="NZ_FUXZ01000010.1"/>
</dbReference>
<keyword evidence="1" id="KW-1133">Transmembrane helix</keyword>
<gene>
    <name evidence="2" type="ORF">SAMN02745111_01670</name>
</gene>
<keyword evidence="1" id="KW-0472">Membrane</keyword>
<sequence length="337" mass="38580">MFFDGGNDNTLYENLVVNDDLKEQMLKACMEAKSKELESSKGESEKRERKRNGKSTYGNLFAYASVAIVSIVVSGLLIIAGIGKIKNSNSGGVSPRVGKESETITEKTTETVNETESNIKETENKDGYVDIRSVVEQFSRYRNKWDHEFDEYILETGIKYTMTDLDHNGNPELITSAILGDAMISEIHIFELMDGKIINRTEGMSMENTMEMPDVTLFNEFVTYYDSENNVYYYECPDYSNMRGGKHPSSMEQSVIFKLSDGVFAVEGKQTKNENDGEVIYRDEKNNIITEKEFKTLNDKVMCEQNGYEKKTTKIQWTELKDIYELVDCYKTFINEN</sequence>
<evidence type="ECO:0000313" key="3">
    <source>
        <dbReference type="Proteomes" id="UP000190814"/>
    </source>
</evidence>
<dbReference type="AlphaFoldDB" id="A0A1T4VVB8"/>
<proteinExistence type="predicted"/>
<dbReference type="EMBL" id="FUXZ01000010">
    <property type="protein sequence ID" value="SKA68896.1"/>
    <property type="molecule type" value="Genomic_DNA"/>
</dbReference>
<keyword evidence="1" id="KW-0812">Transmembrane</keyword>
<feature type="transmembrane region" description="Helical" evidence="1">
    <location>
        <begin position="60"/>
        <end position="82"/>
    </location>
</feature>
<dbReference type="STRING" id="39495.SAMN02745111_01670"/>
<name>A0A1T4VVB8_9FIRM</name>
<dbReference type="Proteomes" id="UP000190814">
    <property type="component" value="Unassembled WGS sequence"/>
</dbReference>
<dbReference type="OrthoDB" id="9772442at2"/>
<reference evidence="2 3" key="1">
    <citation type="submission" date="2017-02" db="EMBL/GenBank/DDBJ databases">
        <authorList>
            <person name="Peterson S.W."/>
        </authorList>
    </citation>
    <scope>NUCLEOTIDE SEQUENCE [LARGE SCALE GENOMIC DNA]</scope>
    <source>
        <strain evidence="2 3">ATCC 35992</strain>
    </source>
</reference>
<keyword evidence="3" id="KW-1185">Reference proteome</keyword>
<evidence type="ECO:0000313" key="2">
    <source>
        <dbReference type="EMBL" id="SKA68896.1"/>
    </source>
</evidence>